<gene>
    <name evidence="2" type="ORF">KC01_LOCUS34113</name>
</gene>
<evidence type="ECO:0000313" key="2">
    <source>
        <dbReference type="EMBL" id="CAL1607027.1"/>
    </source>
</evidence>
<proteinExistence type="predicted"/>
<reference evidence="2 3" key="1">
    <citation type="submission" date="2024-04" db="EMBL/GenBank/DDBJ databases">
        <authorList>
            <person name="Waldvogel A.-M."/>
            <person name="Schoenle A."/>
        </authorList>
    </citation>
    <scope>NUCLEOTIDE SEQUENCE [LARGE SCALE GENOMIC DNA]</scope>
</reference>
<name>A0AAV2M110_KNICA</name>
<dbReference type="Proteomes" id="UP001497482">
    <property type="component" value="Chromosome 5"/>
</dbReference>
<feature type="region of interest" description="Disordered" evidence="1">
    <location>
        <begin position="163"/>
        <end position="207"/>
    </location>
</feature>
<keyword evidence="3" id="KW-1185">Reference proteome</keyword>
<dbReference type="EMBL" id="OZ035827">
    <property type="protein sequence ID" value="CAL1607027.1"/>
    <property type="molecule type" value="Genomic_DNA"/>
</dbReference>
<dbReference type="AlphaFoldDB" id="A0AAV2M110"/>
<sequence length="207" mass="22268">MCTLTSPSKRLHQEMLLLHLFTYRRPLISAVLLLASCSLTPPEAHGKSWERQDVIGRAGFYNGFFGFDTVVRACVGTRPRNEGQNRAVEDRTKTNPCTRMMGRNDESHVTARCGDSSSALAVIGVVDLERAVGSNWSAASPPILPLHGRASCFGDGMAVMRAPDSGKRAKEPRRRRAVGVPAGSGCGDSSSALAGSGVEDLERAVWQ</sequence>
<evidence type="ECO:0000256" key="1">
    <source>
        <dbReference type="SAM" id="MobiDB-lite"/>
    </source>
</evidence>
<evidence type="ECO:0000313" key="3">
    <source>
        <dbReference type="Proteomes" id="UP001497482"/>
    </source>
</evidence>
<organism evidence="2 3">
    <name type="scientific">Knipowitschia caucasica</name>
    <name type="common">Caucasian dwarf goby</name>
    <name type="synonym">Pomatoschistus caucasicus</name>
    <dbReference type="NCBI Taxonomy" id="637954"/>
    <lineage>
        <taxon>Eukaryota</taxon>
        <taxon>Metazoa</taxon>
        <taxon>Chordata</taxon>
        <taxon>Craniata</taxon>
        <taxon>Vertebrata</taxon>
        <taxon>Euteleostomi</taxon>
        <taxon>Actinopterygii</taxon>
        <taxon>Neopterygii</taxon>
        <taxon>Teleostei</taxon>
        <taxon>Neoteleostei</taxon>
        <taxon>Acanthomorphata</taxon>
        <taxon>Gobiaria</taxon>
        <taxon>Gobiiformes</taxon>
        <taxon>Gobioidei</taxon>
        <taxon>Gobiidae</taxon>
        <taxon>Gobiinae</taxon>
        <taxon>Knipowitschia</taxon>
    </lineage>
</organism>
<accession>A0AAV2M110</accession>
<protein>
    <submittedName>
        <fullName evidence="2">Uncharacterized protein</fullName>
    </submittedName>
</protein>